<dbReference type="GeneID" id="60325065"/>
<dbReference type="KEGG" id="vg:60325065"/>
<evidence type="ECO:0000313" key="2">
    <source>
        <dbReference type="EMBL" id="QFP94788.1"/>
    </source>
</evidence>
<dbReference type="Proteomes" id="UP000325974">
    <property type="component" value="Segment"/>
</dbReference>
<sequence>MTPDDLAEARLDLDTAECKRQARLACAQLAIRTHAEGLADDGATVMETARQLAEFVEEPVERVAYSLPGGIIVTTPVGTDPRSVL</sequence>
<name>A0A5P8D722_9CAUD</name>
<dbReference type="Pfam" id="PF24182">
    <property type="entry name" value="G1RFP"/>
    <property type="match status" value="1"/>
</dbReference>
<dbReference type="EMBL" id="MN284895">
    <property type="protein sequence ID" value="QFP94788.1"/>
    <property type="molecule type" value="Genomic_DNA"/>
</dbReference>
<organism evidence="2 3">
    <name type="scientific">Mycobacterium phage Marshawn</name>
    <dbReference type="NCBI Taxonomy" id="2652423"/>
    <lineage>
        <taxon>Viruses</taxon>
        <taxon>Duplodnaviria</taxon>
        <taxon>Heunggongvirae</taxon>
        <taxon>Uroviricota</taxon>
        <taxon>Caudoviricetes</taxon>
        <taxon>Weiservirinae</taxon>
        <taxon>Anayavirus</taxon>
        <taxon>Anayavirus marshawn</taxon>
    </lineage>
</organism>
<gene>
    <name evidence="2" type="primary">1</name>
    <name evidence="2" type="ORF">SEA_MARSHAWN_1</name>
</gene>
<evidence type="ECO:0000259" key="1">
    <source>
        <dbReference type="Pfam" id="PF24182"/>
    </source>
</evidence>
<dbReference type="InterPro" id="IPR056427">
    <property type="entry name" value="G1RFP_dom"/>
</dbReference>
<evidence type="ECO:0000313" key="3">
    <source>
        <dbReference type="Proteomes" id="UP000325974"/>
    </source>
</evidence>
<keyword evidence="3" id="KW-1185">Reference proteome</keyword>
<feature type="domain" description="Gene 1 ring forming protein" evidence="1">
    <location>
        <begin position="22"/>
        <end position="57"/>
    </location>
</feature>
<protein>
    <recommendedName>
        <fullName evidence="1">Gene 1 ring forming protein domain-containing protein</fullName>
    </recommendedName>
</protein>
<accession>A0A5P8D722</accession>
<proteinExistence type="predicted"/>
<dbReference type="RefSeq" id="YP_009953495.1">
    <property type="nucleotide sequence ID" value="NC_051623.1"/>
</dbReference>
<reference evidence="2 3" key="1">
    <citation type="submission" date="2019-08" db="EMBL/GenBank/DDBJ databases">
        <authorList>
            <person name="Tisher V."/>
            <person name="Wilcox J."/>
            <person name="Boggs D."/>
            <person name="Byrne M."/>
            <person name="Copriviza J."/>
            <person name="deSilva C."/>
            <person name="Devereaux C."/>
            <person name="Hart C."/>
            <person name="Holyfield W."/>
            <person name="Sciammas C."/>
            <person name="Splaine-Duchscherer K."/>
            <person name="Bonilla C."/>
            <person name="Ettinger A.-S.H."/>
            <person name="Ettinger W.F."/>
            <person name="Haydock J."/>
            <person name="Anders K.R."/>
            <person name="Garlena R.A."/>
            <person name="Russell D.A."/>
            <person name="Pope W.H."/>
            <person name="Jacobs-Sera D."/>
            <person name="Hatfull G.F."/>
        </authorList>
    </citation>
    <scope>NUCLEOTIDE SEQUENCE [LARGE SCALE GENOMIC DNA]</scope>
</reference>